<dbReference type="PRINTS" id="PR00463">
    <property type="entry name" value="EP450I"/>
</dbReference>
<gene>
    <name evidence="4" type="ORF">CTAM01_08763</name>
</gene>
<dbReference type="Gene3D" id="1.10.630.10">
    <property type="entry name" value="Cytochrome P450"/>
    <property type="match status" value="1"/>
</dbReference>
<keyword evidence="5" id="KW-1185">Reference proteome</keyword>
<proteinExistence type="predicted"/>
<dbReference type="InterPro" id="IPR036396">
    <property type="entry name" value="Cyt_P450_sf"/>
</dbReference>
<dbReference type="InterPro" id="IPR050121">
    <property type="entry name" value="Cytochrome_P450_monoxygenase"/>
</dbReference>
<dbReference type="InterPro" id="IPR001128">
    <property type="entry name" value="Cyt_P450"/>
</dbReference>
<evidence type="ECO:0000256" key="1">
    <source>
        <dbReference type="ARBA" id="ARBA00022617"/>
    </source>
</evidence>
<dbReference type="Proteomes" id="UP001227543">
    <property type="component" value="Unassembled WGS sequence"/>
</dbReference>
<evidence type="ECO:0000256" key="3">
    <source>
        <dbReference type="ARBA" id="ARBA00023004"/>
    </source>
</evidence>
<evidence type="ECO:0000313" key="5">
    <source>
        <dbReference type="Proteomes" id="UP001227543"/>
    </source>
</evidence>
<dbReference type="InterPro" id="IPR002401">
    <property type="entry name" value="Cyt_P450_E_grp-I"/>
</dbReference>
<dbReference type="PANTHER" id="PTHR24305">
    <property type="entry name" value="CYTOCHROME P450"/>
    <property type="match status" value="1"/>
</dbReference>
<keyword evidence="1" id="KW-0349">Heme</keyword>
<dbReference type="SUPFAM" id="SSF48264">
    <property type="entry name" value="Cytochrome P450"/>
    <property type="match status" value="1"/>
</dbReference>
<accession>A0ABQ9R4V5</accession>
<dbReference type="EMBL" id="MLFU01000032">
    <property type="protein sequence ID" value="KAK1494750.1"/>
    <property type="molecule type" value="Genomic_DNA"/>
</dbReference>
<evidence type="ECO:0000313" key="4">
    <source>
        <dbReference type="EMBL" id="KAK1494750.1"/>
    </source>
</evidence>
<organism evidence="4 5">
    <name type="scientific">Colletotrichum tamarilloi</name>
    <dbReference type="NCBI Taxonomy" id="1209934"/>
    <lineage>
        <taxon>Eukaryota</taxon>
        <taxon>Fungi</taxon>
        <taxon>Dikarya</taxon>
        <taxon>Ascomycota</taxon>
        <taxon>Pezizomycotina</taxon>
        <taxon>Sordariomycetes</taxon>
        <taxon>Hypocreomycetidae</taxon>
        <taxon>Glomerellales</taxon>
        <taxon>Glomerellaceae</taxon>
        <taxon>Colletotrichum</taxon>
        <taxon>Colletotrichum acutatum species complex</taxon>
    </lineage>
</organism>
<keyword evidence="2" id="KW-0479">Metal-binding</keyword>
<reference evidence="4 5" key="1">
    <citation type="submission" date="2016-10" db="EMBL/GenBank/DDBJ databases">
        <title>The genome sequence of Colletotrichum fioriniae PJ7.</title>
        <authorList>
            <person name="Baroncelli R."/>
        </authorList>
    </citation>
    <scope>NUCLEOTIDE SEQUENCE [LARGE SCALE GENOMIC DNA]</scope>
    <source>
        <strain evidence="4 5">Tom-12</strain>
    </source>
</reference>
<dbReference type="PANTHER" id="PTHR24305:SF190">
    <property type="entry name" value="P450, PUTATIVE (EUROFUNG)-RELATED"/>
    <property type="match status" value="1"/>
</dbReference>
<sequence length="220" mass="23859">MIAVKAEHYQTTQGITRVVSGKGEPFVAKAVGLVVEGKLDTGSIIDTCGSNYVAGSDTTGIALSATIWHIYHHPDKLAKLRSEIDALGPGRITFSQAQALPYLNAVISEALRLHPSIVTISPREVPEEGEYLAGHYFPHKVCFLRTEVRHDDRANIVQTQVGVSAWSIHRNPEVSGPDADAFQPERWLDKTMSAEKKAAMSFAVTGSRLRLTVGSVVGID</sequence>
<name>A0ABQ9R4V5_9PEZI</name>
<comment type="caution">
    <text evidence="4">The sequence shown here is derived from an EMBL/GenBank/DDBJ whole genome shotgun (WGS) entry which is preliminary data.</text>
</comment>
<protein>
    <recommendedName>
        <fullName evidence="6">Cytochrome P450</fullName>
    </recommendedName>
</protein>
<evidence type="ECO:0008006" key="6">
    <source>
        <dbReference type="Google" id="ProtNLM"/>
    </source>
</evidence>
<keyword evidence="3" id="KW-0408">Iron</keyword>
<dbReference type="GeneID" id="85409021"/>
<dbReference type="RefSeq" id="XP_060380474.1">
    <property type="nucleotide sequence ID" value="XM_060524783.1"/>
</dbReference>
<dbReference type="Pfam" id="PF00067">
    <property type="entry name" value="p450"/>
    <property type="match status" value="2"/>
</dbReference>
<evidence type="ECO:0000256" key="2">
    <source>
        <dbReference type="ARBA" id="ARBA00022723"/>
    </source>
</evidence>